<dbReference type="EMBL" id="KJ019072">
    <property type="protein sequence ID" value="AIX24599.1"/>
    <property type="molecule type" value="Genomic_DNA"/>
</dbReference>
<dbReference type="Proteomes" id="UP000185363">
    <property type="component" value="Segment"/>
</dbReference>
<dbReference type="Pfam" id="PF24835">
    <property type="entry name" value="DUF7717"/>
    <property type="match status" value="1"/>
</dbReference>
<accession>A0A0E3FDU4</accession>
<evidence type="ECO:0000313" key="3">
    <source>
        <dbReference type="Proteomes" id="UP000185363"/>
    </source>
</evidence>
<organism evidence="1 4">
    <name type="scientific">Synechococcus phage ACG-2014d</name>
    <dbReference type="NCBI Taxonomy" id="1493509"/>
    <lineage>
        <taxon>Viruses</taxon>
        <taxon>Duplodnaviria</taxon>
        <taxon>Heunggongvirae</taxon>
        <taxon>Uroviricota</taxon>
        <taxon>Caudoviricetes</taxon>
        <taxon>Pantevenvirales</taxon>
        <taxon>Kyanoviridae</taxon>
        <taxon>Lowelvirus</taxon>
        <taxon>Lowelvirus tuscon4d</taxon>
    </lineage>
</organism>
<dbReference type="Proteomes" id="UP000185382">
    <property type="component" value="Segment"/>
</dbReference>
<dbReference type="InterPro" id="IPR056134">
    <property type="entry name" value="DUF7717"/>
</dbReference>
<reference evidence="3 4" key="1">
    <citation type="submission" date="2013-12" db="EMBL/GenBank/DDBJ databases">
        <title>Ecological redundancy of diverse viral populations within a natural community.</title>
        <authorList>
            <person name="Gregory A.C."/>
            <person name="LaButti K."/>
            <person name="Copeland A."/>
            <person name="Woyke T."/>
            <person name="Sullivan M.B."/>
        </authorList>
    </citation>
    <scope>NUCLEOTIDE SEQUENCE [LARGE SCALE GENOMIC DNA]</scope>
    <source>
        <strain evidence="2">Syn7803C37</strain>
        <strain evidence="1">Syn7803US108</strain>
    </source>
</reference>
<protein>
    <submittedName>
        <fullName evidence="1">Uncharacterized protein</fullName>
    </submittedName>
</protein>
<evidence type="ECO:0000313" key="1">
    <source>
        <dbReference type="EMBL" id="AIX24599.1"/>
    </source>
</evidence>
<sequence>MTTTMNKEFADYCAQKDAQNTNQINVTKYSLMLCDALQQSHQRSHPNGQNYSYALISGRKYHKVMQCVNGETESVHAFIDRKTGEVYKAASYKAPAKGVRFNLLIIQEREFVLENCDWAGGYLYRNAYYQGA</sequence>
<name>A0A0E3FDU4_9CAUD</name>
<evidence type="ECO:0000313" key="2">
    <source>
        <dbReference type="EMBL" id="AIX46313.1"/>
    </source>
</evidence>
<evidence type="ECO:0000313" key="4">
    <source>
        <dbReference type="Proteomes" id="UP000185382"/>
    </source>
</evidence>
<gene>
    <name evidence="2" type="ORF">Syn7803C37_40</name>
    <name evidence="1" type="ORF">Syn7803US108_39</name>
</gene>
<proteinExistence type="predicted"/>
<dbReference type="EMBL" id="KJ019162">
    <property type="protein sequence ID" value="AIX46313.1"/>
    <property type="molecule type" value="Genomic_DNA"/>
</dbReference>